<evidence type="ECO:0000313" key="7">
    <source>
        <dbReference type="Proteomes" id="UP001608902"/>
    </source>
</evidence>
<evidence type="ECO:0000256" key="3">
    <source>
        <dbReference type="ARBA" id="ARBA00022837"/>
    </source>
</evidence>
<keyword evidence="7" id="KW-1185">Reference proteome</keyword>
<feature type="domain" description="EF-hand" evidence="5">
    <location>
        <begin position="346"/>
        <end position="381"/>
    </location>
</feature>
<dbReference type="EMBL" id="JBGFUD010002707">
    <property type="protein sequence ID" value="MFH4977906.1"/>
    <property type="molecule type" value="Genomic_DNA"/>
</dbReference>
<organism evidence="6 7">
    <name type="scientific">Gnathostoma spinigerum</name>
    <dbReference type="NCBI Taxonomy" id="75299"/>
    <lineage>
        <taxon>Eukaryota</taxon>
        <taxon>Metazoa</taxon>
        <taxon>Ecdysozoa</taxon>
        <taxon>Nematoda</taxon>
        <taxon>Chromadorea</taxon>
        <taxon>Rhabditida</taxon>
        <taxon>Spirurina</taxon>
        <taxon>Gnathostomatomorpha</taxon>
        <taxon>Gnathostomatoidea</taxon>
        <taxon>Gnathostomatidae</taxon>
        <taxon>Gnathostoma</taxon>
    </lineage>
</organism>
<dbReference type="PROSITE" id="PS00018">
    <property type="entry name" value="EF_HAND_1"/>
    <property type="match status" value="1"/>
</dbReference>
<proteinExistence type="predicted"/>
<name>A0ABD6EKF9_9BILA</name>
<evidence type="ECO:0000259" key="5">
    <source>
        <dbReference type="PROSITE" id="PS50222"/>
    </source>
</evidence>
<evidence type="ECO:0000313" key="6">
    <source>
        <dbReference type="EMBL" id="MFH4977906.1"/>
    </source>
</evidence>
<comment type="caution">
    <text evidence="6">The sequence shown here is derived from an EMBL/GenBank/DDBJ whole genome shotgun (WGS) entry which is preliminary data.</text>
</comment>
<evidence type="ECO:0000256" key="4">
    <source>
        <dbReference type="SAM" id="MobiDB-lite"/>
    </source>
</evidence>
<reference evidence="6 7" key="1">
    <citation type="submission" date="2024-08" db="EMBL/GenBank/DDBJ databases">
        <title>Gnathostoma spinigerum genome.</title>
        <authorList>
            <person name="Gonzalez-Bertolin B."/>
            <person name="Monzon S."/>
            <person name="Zaballos A."/>
            <person name="Jimenez P."/>
            <person name="Dekumyoy P."/>
            <person name="Varona S."/>
            <person name="Cuesta I."/>
            <person name="Sumanam S."/>
            <person name="Adisakwattana P."/>
            <person name="Gasser R.B."/>
            <person name="Hernandez-Gonzalez A."/>
            <person name="Young N.D."/>
            <person name="Perteguer M.J."/>
        </authorList>
    </citation>
    <scope>NUCLEOTIDE SEQUENCE [LARGE SCALE GENOMIC DNA]</scope>
    <source>
        <strain evidence="6">AL3</strain>
        <tissue evidence="6">Liver</tissue>
    </source>
</reference>
<dbReference type="PROSITE" id="PS50222">
    <property type="entry name" value="EF_HAND_2"/>
    <property type="match status" value="1"/>
</dbReference>
<dbReference type="AlphaFoldDB" id="A0ABD6EKF9"/>
<dbReference type="InterPro" id="IPR011992">
    <property type="entry name" value="EF-hand-dom_pair"/>
</dbReference>
<evidence type="ECO:0000256" key="2">
    <source>
        <dbReference type="ARBA" id="ARBA00022490"/>
    </source>
</evidence>
<gene>
    <name evidence="6" type="ORF">AB6A40_004615</name>
</gene>
<sequence>MYAAEKSKMDTTATSSDGEADPGMGWNLKDKSTLKNIISDSVQMSQKSTIGKFYDSRTSTSPYRNKMEAQIRLHARSQLLRHEEQKVPSTEDIECLESILYENADPASLDNVRYIGYRAFKRVVASAPERVSQYLSARVFAALLSKCADSYGHIPIDYILEYVKLKREKTLQCIRLCTYDSVGNGYLTADELRDYIHTEFVSTIPSLCRLQEDGDTTNLEYYLDMATAKFFFMLDPKRLSKIRIMDILASRLLNELDDVALISDGSFRSDGDLNWFSAENFQRLRRTMSSLNNDDKNFLSLDEISNFRALTNVFIRRVFQVRNLNEQNGLDWNGFCELILAIENRSDPSSIKYHFRILDVDSDGFIDSSDLLYFYKGIEEMSKEITSYDLRDIIPIFEDIRDEIFDLCRPKSEQRISMNELLSSGKGDTIVGILTDIDCLSQYENRENNLVSGEECP</sequence>
<accession>A0ABD6EKF9</accession>
<comment type="subcellular location">
    <subcellularLocation>
        <location evidence="1">Cytoplasm</location>
    </subcellularLocation>
</comment>
<dbReference type="SUPFAM" id="SSF47473">
    <property type="entry name" value="EF-hand"/>
    <property type="match status" value="1"/>
</dbReference>
<keyword evidence="3" id="KW-0106">Calcium</keyword>
<dbReference type="InterPro" id="IPR002048">
    <property type="entry name" value="EF_hand_dom"/>
</dbReference>
<protein>
    <recommendedName>
        <fullName evidence="5">EF-hand domain-containing protein</fullName>
    </recommendedName>
</protein>
<dbReference type="GO" id="GO:0005737">
    <property type="term" value="C:cytoplasm"/>
    <property type="evidence" value="ECO:0007669"/>
    <property type="project" value="UniProtKB-SubCell"/>
</dbReference>
<dbReference type="InterPro" id="IPR039865">
    <property type="entry name" value="PPP2R3C"/>
</dbReference>
<dbReference type="Proteomes" id="UP001608902">
    <property type="component" value="Unassembled WGS sequence"/>
</dbReference>
<evidence type="ECO:0000256" key="1">
    <source>
        <dbReference type="ARBA" id="ARBA00004496"/>
    </source>
</evidence>
<dbReference type="PANTHER" id="PTHR12085:SF3">
    <property type="entry name" value="SERINE_THREONINE-PROTEIN PHOSPHATASE 2A REGULATORY SUBUNIT B'' SUBUNIT GAMMA"/>
    <property type="match status" value="1"/>
</dbReference>
<feature type="region of interest" description="Disordered" evidence="4">
    <location>
        <begin position="1"/>
        <end position="26"/>
    </location>
</feature>
<dbReference type="PANTHER" id="PTHR12085">
    <property type="entry name" value="SERINE/THREONINE-PROTEIN PHOSPHATASE 2A REGULATORY SUBUNIT B'' SUBUNIT GAMMA"/>
    <property type="match status" value="1"/>
</dbReference>
<dbReference type="Gene3D" id="1.10.238.10">
    <property type="entry name" value="EF-hand"/>
    <property type="match status" value="1"/>
</dbReference>
<dbReference type="InterPro" id="IPR018247">
    <property type="entry name" value="EF_Hand_1_Ca_BS"/>
</dbReference>
<keyword evidence="2" id="KW-0963">Cytoplasm</keyword>